<dbReference type="Proteomes" id="UP001287356">
    <property type="component" value="Unassembled WGS sequence"/>
</dbReference>
<proteinExistence type="predicted"/>
<evidence type="ECO:0000256" key="2">
    <source>
        <dbReference type="SAM" id="MobiDB-lite"/>
    </source>
</evidence>
<dbReference type="PROSITE" id="PS50103">
    <property type="entry name" value="ZF_C3H1"/>
    <property type="match status" value="1"/>
</dbReference>
<evidence type="ECO:0000259" key="3">
    <source>
        <dbReference type="PROSITE" id="PS50103"/>
    </source>
</evidence>
<feature type="compositionally biased region" description="Low complexity" evidence="2">
    <location>
        <begin position="312"/>
        <end position="321"/>
    </location>
</feature>
<feature type="region of interest" description="Disordered" evidence="2">
    <location>
        <begin position="301"/>
        <end position="416"/>
    </location>
</feature>
<feature type="compositionally biased region" description="Low complexity" evidence="2">
    <location>
        <begin position="78"/>
        <end position="93"/>
    </location>
</feature>
<feature type="compositionally biased region" description="Basic and acidic residues" evidence="2">
    <location>
        <begin position="351"/>
        <end position="369"/>
    </location>
</feature>
<dbReference type="GO" id="GO:0008270">
    <property type="term" value="F:zinc ion binding"/>
    <property type="evidence" value="ECO:0007669"/>
    <property type="project" value="UniProtKB-KW"/>
</dbReference>
<sequence>MAPQPRHFVVRPNVRIRSDEGGAIRVPLIAVDELPEWLDIVGVPRSLTRSQTNNMEYLGTFTKSKGKYNVNGNARYVSGTSPGTGPTGTASSSRQADGSRDDRNAACRLAAAPQVQGDEQKSTAHLQAAAPAPLEAPTTTGVHPADCLKAHCSALHARDVAGLEVGASPLLAPLPGLSASRHAPATGLVAQSAEPQAPPAQSPSITDTATGASDFTPAASSAAAFPLNINSGPGSIDPDSFSSSSSTASEDEYCRNYCRYGRCKWKEKCWYKHEMPTTREGLVEVGLVELPQWFVLATEGNPGASSGGGRAVGAAGPAVGSDVKDDHRPAQIDQKLAAGHPRPSREALGLELERRRSQESKRIQRRSENMFRLATSSADKNARKKHQQQQQQSRKAREKTPRSKGRSSTAQYPPAELTHILTLQQQRLDMLIAREEELRSQLVRNGGHGVVLGEGVGSPESGAVRVQQVTQEDPPIPVPLAPRDRPAAAATVAVAAVTDDASVANNVGRPAGVVLQQQQCQQQQQYQQRQEQSGQRTVPSPIPRIVPPSVPLPAAVPMERLIDL</sequence>
<reference evidence="4" key="1">
    <citation type="journal article" date="2023" name="Mol. Phylogenet. Evol.">
        <title>Genome-scale phylogeny and comparative genomics of the fungal order Sordariales.</title>
        <authorList>
            <person name="Hensen N."/>
            <person name="Bonometti L."/>
            <person name="Westerberg I."/>
            <person name="Brannstrom I.O."/>
            <person name="Guillou S."/>
            <person name="Cros-Aarteil S."/>
            <person name="Calhoun S."/>
            <person name="Haridas S."/>
            <person name="Kuo A."/>
            <person name="Mondo S."/>
            <person name="Pangilinan J."/>
            <person name="Riley R."/>
            <person name="LaButti K."/>
            <person name="Andreopoulos B."/>
            <person name="Lipzen A."/>
            <person name="Chen C."/>
            <person name="Yan M."/>
            <person name="Daum C."/>
            <person name="Ng V."/>
            <person name="Clum A."/>
            <person name="Steindorff A."/>
            <person name="Ohm R.A."/>
            <person name="Martin F."/>
            <person name="Silar P."/>
            <person name="Natvig D.O."/>
            <person name="Lalanne C."/>
            <person name="Gautier V."/>
            <person name="Ament-Velasquez S.L."/>
            <person name="Kruys A."/>
            <person name="Hutchinson M.I."/>
            <person name="Powell A.J."/>
            <person name="Barry K."/>
            <person name="Miller A.N."/>
            <person name="Grigoriev I.V."/>
            <person name="Debuchy R."/>
            <person name="Gladieux P."/>
            <person name="Hiltunen Thoren M."/>
            <person name="Johannesson H."/>
        </authorList>
    </citation>
    <scope>NUCLEOTIDE SEQUENCE</scope>
    <source>
        <strain evidence="4">CBS 958.72</strain>
    </source>
</reference>
<protein>
    <recommendedName>
        <fullName evidence="3">C3H1-type domain-containing protein</fullName>
    </recommendedName>
</protein>
<feature type="zinc finger region" description="C3H1-type" evidence="1">
    <location>
        <begin position="248"/>
        <end position="276"/>
    </location>
</feature>
<feature type="domain" description="C3H1-type" evidence="3">
    <location>
        <begin position="248"/>
        <end position="276"/>
    </location>
</feature>
<keyword evidence="5" id="KW-1185">Reference proteome</keyword>
<reference evidence="4" key="2">
    <citation type="submission" date="2023-06" db="EMBL/GenBank/DDBJ databases">
        <authorList>
            <consortium name="Lawrence Berkeley National Laboratory"/>
            <person name="Haridas S."/>
            <person name="Hensen N."/>
            <person name="Bonometti L."/>
            <person name="Westerberg I."/>
            <person name="Brannstrom I.O."/>
            <person name="Guillou S."/>
            <person name="Cros-Aarteil S."/>
            <person name="Calhoun S."/>
            <person name="Kuo A."/>
            <person name="Mondo S."/>
            <person name="Pangilinan J."/>
            <person name="Riley R."/>
            <person name="Labutti K."/>
            <person name="Andreopoulos B."/>
            <person name="Lipzen A."/>
            <person name="Chen C."/>
            <person name="Yanf M."/>
            <person name="Daum C."/>
            <person name="Ng V."/>
            <person name="Clum A."/>
            <person name="Steindorff A."/>
            <person name="Ohm R."/>
            <person name="Martin F."/>
            <person name="Silar P."/>
            <person name="Natvig D."/>
            <person name="Lalanne C."/>
            <person name="Gautier V."/>
            <person name="Ament-Velasquez S.L."/>
            <person name="Kruys A."/>
            <person name="Hutchinson M.I."/>
            <person name="Powell A.J."/>
            <person name="Barry K."/>
            <person name="Miller A.N."/>
            <person name="Grigoriev I.V."/>
            <person name="Debuchy R."/>
            <person name="Gladieux P."/>
            <person name="Thoren M.H."/>
            <person name="Johannesson H."/>
        </authorList>
    </citation>
    <scope>NUCLEOTIDE SEQUENCE</scope>
    <source>
        <strain evidence="4">CBS 958.72</strain>
    </source>
</reference>
<feature type="region of interest" description="Disordered" evidence="2">
    <location>
        <begin position="73"/>
        <end position="102"/>
    </location>
</feature>
<keyword evidence="1" id="KW-0862">Zinc</keyword>
<gene>
    <name evidence="4" type="ORF">B0T24DRAFT_672418</name>
</gene>
<keyword evidence="1" id="KW-0479">Metal-binding</keyword>
<evidence type="ECO:0000313" key="4">
    <source>
        <dbReference type="EMBL" id="KAK3382434.1"/>
    </source>
</evidence>
<name>A0AAE0TWQ9_9PEZI</name>
<feature type="region of interest" description="Disordered" evidence="2">
    <location>
        <begin position="525"/>
        <end position="550"/>
    </location>
</feature>
<dbReference type="EMBL" id="JAULSN010000001">
    <property type="protein sequence ID" value="KAK3382434.1"/>
    <property type="molecule type" value="Genomic_DNA"/>
</dbReference>
<accession>A0AAE0TWQ9</accession>
<organism evidence="4 5">
    <name type="scientific">Lasiosphaeria ovina</name>
    <dbReference type="NCBI Taxonomy" id="92902"/>
    <lineage>
        <taxon>Eukaryota</taxon>
        <taxon>Fungi</taxon>
        <taxon>Dikarya</taxon>
        <taxon>Ascomycota</taxon>
        <taxon>Pezizomycotina</taxon>
        <taxon>Sordariomycetes</taxon>
        <taxon>Sordariomycetidae</taxon>
        <taxon>Sordariales</taxon>
        <taxon>Lasiosphaeriaceae</taxon>
        <taxon>Lasiosphaeria</taxon>
    </lineage>
</organism>
<feature type="compositionally biased region" description="Basic residues" evidence="2">
    <location>
        <begin position="394"/>
        <end position="405"/>
    </location>
</feature>
<dbReference type="InterPro" id="IPR000571">
    <property type="entry name" value="Znf_CCCH"/>
</dbReference>
<feature type="compositionally biased region" description="Low complexity" evidence="2">
    <location>
        <begin position="525"/>
        <end position="539"/>
    </location>
</feature>
<feature type="region of interest" description="Disordered" evidence="2">
    <location>
        <begin position="188"/>
        <end position="213"/>
    </location>
</feature>
<evidence type="ECO:0000256" key="1">
    <source>
        <dbReference type="PROSITE-ProRule" id="PRU00723"/>
    </source>
</evidence>
<evidence type="ECO:0000313" key="5">
    <source>
        <dbReference type="Proteomes" id="UP001287356"/>
    </source>
</evidence>
<comment type="caution">
    <text evidence="4">The sequence shown here is derived from an EMBL/GenBank/DDBJ whole genome shotgun (WGS) entry which is preliminary data.</text>
</comment>
<dbReference type="AlphaFoldDB" id="A0AAE0TWQ9"/>
<feature type="compositionally biased region" description="Pro residues" evidence="2">
    <location>
        <begin position="540"/>
        <end position="550"/>
    </location>
</feature>
<keyword evidence="1" id="KW-0863">Zinc-finger</keyword>